<dbReference type="Gene3D" id="1.25.40.10">
    <property type="entry name" value="Tetratricopeptide repeat domain"/>
    <property type="match status" value="2"/>
</dbReference>
<sequence length="229" mass="27084">MHHLHRAIECNPDFSEAHVILAQEYKDKDDFLHYVDYLNKAIDIDRKLIFESEERQKDYAHQNLFGLVRKLFFLEMDQKRHLSDLLIEMGTYHFAKKDIKKAQQFYNDAESVDPLNGDVYYHLGKIQLKHKKHKKACQYFIQCIERDIHHTGANIELGKYYQGKKDFHLAEVHFFCALETYPYDASVHILICKLYLTLKKPEPAKHHYDTAVSLDASVEDKNLKDKISI</sequence>
<dbReference type="InterPro" id="IPR011990">
    <property type="entry name" value="TPR-like_helical_dom_sf"/>
</dbReference>
<dbReference type="PANTHER" id="PTHR12558:SF13">
    <property type="entry name" value="CELL DIVISION CYCLE PROTEIN 27 HOMOLOG"/>
    <property type="match status" value="1"/>
</dbReference>
<name>A0A382KUE5_9ZZZZ</name>
<evidence type="ECO:0000313" key="1">
    <source>
        <dbReference type="EMBL" id="SVC28208.1"/>
    </source>
</evidence>
<reference evidence="1" key="1">
    <citation type="submission" date="2018-05" db="EMBL/GenBank/DDBJ databases">
        <authorList>
            <person name="Lanie J.A."/>
            <person name="Ng W.-L."/>
            <person name="Kazmierczak K.M."/>
            <person name="Andrzejewski T.M."/>
            <person name="Davidsen T.M."/>
            <person name="Wayne K.J."/>
            <person name="Tettelin H."/>
            <person name="Glass J.I."/>
            <person name="Rusch D."/>
            <person name="Podicherti R."/>
            <person name="Tsui H.-C.T."/>
            <person name="Winkler M.E."/>
        </authorList>
    </citation>
    <scope>NUCLEOTIDE SEQUENCE</scope>
</reference>
<protein>
    <submittedName>
        <fullName evidence="1">Uncharacterized protein</fullName>
    </submittedName>
</protein>
<dbReference type="PANTHER" id="PTHR12558">
    <property type="entry name" value="CELL DIVISION CYCLE 16,23,27"/>
    <property type="match status" value="1"/>
</dbReference>
<accession>A0A382KUE5</accession>
<dbReference type="SUPFAM" id="SSF48452">
    <property type="entry name" value="TPR-like"/>
    <property type="match status" value="1"/>
</dbReference>
<dbReference type="AlphaFoldDB" id="A0A382KUE5"/>
<dbReference type="Pfam" id="PF13181">
    <property type="entry name" value="TPR_8"/>
    <property type="match status" value="2"/>
</dbReference>
<proteinExistence type="predicted"/>
<dbReference type="InterPro" id="IPR019734">
    <property type="entry name" value="TPR_rpt"/>
</dbReference>
<organism evidence="1">
    <name type="scientific">marine metagenome</name>
    <dbReference type="NCBI Taxonomy" id="408172"/>
    <lineage>
        <taxon>unclassified sequences</taxon>
        <taxon>metagenomes</taxon>
        <taxon>ecological metagenomes</taxon>
    </lineage>
</organism>
<dbReference type="SMART" id="SM00028">
    <property type="entry name" value="TPR"/>
    <property type="match status" value="5"/>
</dbReference>
<gene>
    <name evidence="1" type="ORF">METZ01_LOCUS281062</name>
</gene>
<dbReference type="PROSITE" id="PS50005">
    <property type="entry name" value="TPR"/>
    <property type="match status" value="1"/>
</dbReference>
<dbReference type="EMBL" id="UINC01082963">
    <property type="protein sequence ID" value="SVC28208.1"/>
    <property type="molecule type" value="Genomic_DNA"/>
</dbReference>